<evidence type="ECO:0000256" key="3">
    <source>
        <dbReference type="ARBA" id="ARBA00022723"/>
    </source>
</evidence>
<evidence type="ECO:0000256" key="2">
    <source>
        <dbReference type="ARBA" id="ARBA00022714"/>
    </source>
</evidence>
<comment type="cofactor">
    <cofactor evidence="1">
        <name>Fe cation</name>
        <dbReference type="ChEBI" id="CHEBI:24875"/>
    </cofactor>
</comment>
<dbReference type="eggNOG" id="COG4638">
    <property type="taxonomic scope" value="Bacteria"/>
</dbReference>
<comment type="caution">
    <text evidence="8">The sequence shown here is derived from an EMBL/GenBank/DDBJ whole genome shotgun (WGS) entry which is preliminary data.</text>
</comment>
<dbReference type="GO" id="GO:0016491">
    <property type="term" value="F:oxidoreductase activity"/>
    <property type="evidence" value="ECO:0007669"/>
    <property type="project" value="UniProtKB-KW"/>
</dbReference>
<dbReference type="PANTHER" id="PTHR21266:SF60">
    <property type="entry name" value="3-KETOSTEROID-9-ALPHA-MONOOXYGENASE, OXYGENASE COMPONENT"/>
    <property type="match status" value="1"/>
</dbReference>
<dbReference type="STRING" id="305900.GV64_19670"/>
<gene>
    <name evidence="8" type="ORF">GV64_19670</name>
</gene>
<dbReference type="InterPro" id="IPR050584">
    <property type="entry name" value="Cholesterol_7-desaturase"/>
</dbReference>
<dbReference type="Gene3D" id="2.102.10.10">
    <property type="entry name" value="Rieske [2Fe-2S] iron-sulphur domain"/>
    <property type="match status" value="1"/>
</dbReference>
<dbReference type="AlphaFoldDB" id="A0A081KES8"/>
<keyword evidence="3" id="KW-0479">Metal-binding</keyword>
<evidence type="ECO:0000256" key="5">
    <source>
        <dbReference type="ARBA" id="ARBA00023004"/>
    </source>
</evidence>
<dbReference type="GO" id="GO:0051537">
    <property type="term" value="F:2 iron, 2 sulfur cluster binding"/>
    <property type="evidence" value="ECO:0007669"/>
    <property type="project" value="UniProtKB-KW"/>
</dbReference>
<feature type="domain" description="Rieske" evidence="7">
    <location>
        <begin position="20"/>
        <end position="122"/>
    </location>
</feature>
<dbReference type="PROSITE" id="PS51296">
    <property type="entry name" value="RIESKE"/>
    <property type="match status" value="1"/>
</dbReference>
<evidence type="ECO:0000256" key="1">
    <source>
        <dbReference type="ARBA" id="ARBA00001962"/>
    </source>
</evidence>
<dbReference type="InterPro" id="IPR045605">
    <property type="entry name" value="KshA-like_C"/>
</dbReference>
<organism evidence="8 9">
    <name type="scientific">Endozoicomonas elysicola</name>
    <dbReference type="NCBI Taxonomy" id="305900"/>
    <lineage>
        <taxon>Bacteria</taxon>
        <taxon>Pseudomonadati</taxon>
        <taxon>Pseudomonadota</taxon>
        <taxon>Gammaproteobacteria</taxon>
        <taxon>Oceanospirillales</taxon>
        <taxon>Endozoicomonadaceae</taxon>
        <taxon>Endozoicomonas</taxon>
    </lineage>
</organism>
<dbReference type="InterPro" id="IPR017941">
    <property type="entry name" value="Rieske_2Fe-2S"/>
</dbReference>
<keyword evidence="9" id="KW-1185">Reference proteome</keyword>
<dbReference type="Proteomes" id="UP000027997">
    <property type="component" value="Unassembled WGS sequence"/>
</dbReference>
<evidence type="ECO:0000313" key="9">
    <source>
        <dbReference type="Proteomes" id="UP000027997"/>
    </source>
</evidence>
<evidence type="ECO:0000313" key="8">
    <source>
        <dbReference type="EMBL" id="KEI72654.1"/>
    </source>
</evidence>
<keyword evidence="5" id="KW-0408">Iron</keyword>
<dbReference type="SUPFAM" id="SSF50022">
    <property type="entry name" value="ISP domain"/>
    <property type="match status" value="1"/>
</dbReference>
<dbReference type="Pfam" id="PF19298">
    <property type="entry name" value="KshA_C"/>
    <property type="match status" value="1"/>
</dbReference>
<name>A0A081KES8_9GAMM</name>
<dbReference type="Pfam" id="PF00355">
    <property type="entry name" value="Rieske"/>
    <property type="match status" value="1"/>
</dbReference>
<dbReference type="SUPFAM" id="SSF55961">
    <property type="entry name" value="Bet v1-like"/>
    <property type="match status" value="1"/>
</dbReference>
<reference evidence="8 9" key="1">
    <citation type="submission" date="2014-06" db="EMBL/GenBank/DDBJ databases">
        <title>Whole Genome Sequences of Three Symbiotic Endozoicomonas Bacteria.</title>
        <authorList>
            <person name="Neave M.J."/>
            <person name="Apprill A."/>
            <person name="Voolstra C.R."/>
        </authorList>
    </citation>
    <scope>NUCLEOTIDE SEQUENCE [LARGE SCALE GENOMIC DNA]</scope>
    <source>
        <strain evidence="8 9">DSM 22380</strain>
    </source>
</reference>
<dbReference type="PANTHER" id="PTHR21266">
    <property type="entry name" value="IRON-SULFUR DOMAIN CONTAINING PROTEIN"/>
    <property type="match status" value="1"/>
</dbReference>
<keyword evidence="4" id="KW-0560">Oxidoreductase</keyword>
<dbReference type="GO" id="GO:0008203">
    <property type="term" value="P:cholesterol metabolic process"/>
    <property type="evidence" value="ECO:0007669"/>
    <property type="project" value="InterPro"/>
</dbReference>
<dbReference type="Gene3D" id="3.90.380.10">
    <property type="entry name" value="Naphthalene 1,2-dioxygenase Alpha Subunit, Chain A, domain 1"/>
    <property type="match status" value="1"/>
</dbReference>
<keyword evidence="2" id="KW-0001">2Fe-2S</keyword>
<evidence type="ECO:0000256" key="4">
    <source>
        <dbReference type="ARBA" id="ARBA00023002"/>
    </source>
</evidence>
<dbReference type="EMBL" id="JOJP01000001">
    <property type="protein sequence ID" value="KEI72654.1"/>
    <property type="molecule type" value="Genomic_DNA"/>
</dbReference>
<proteinExistence type="predicted"/>
<keyword evidence="6" id="KW-0411">Iron-sulfur</keyword>
<evidence type="ECO:0000256" key="6">
    <source>
        <dbReference type="ARBA" id="ARBA00023014"/>
    </source>
</evidence>
<sequence length="347" mass="39675">MSKLHLIETNPIPDRYARGWHCLGKAENYKDGKAHTIDAFGTKLVAFQGEDGNVHILNAYCPHMGADMSKGCIEGNSIRCPFHDWRWNSEGVCDDIPYAKRIPPRARTKAWPSCEQNNLLFVWNDPEGNPPIEEQAIPKIDACFDDEWFDWEIAEMHIKTNCRELVDNVADKAHFGPVHGSPIKLFANVFENHVAEQTMIGCSERLSEDSDLKTVATYYGPSYQITDMSGEMNGVPIYSILLNCHVPIDQNNFTLRYGVLIKKVPGLTEEQNREMAQAYIKLAQDAFYEDVEIWDNKVRIDNPLLCDGDGPVYQLRKWYDQFYTDVADLKDELKERKVFKTESSEAV</sequence>
<dbReference type="InterPro" id="IPR036922">
    <property type="entry name" value="Rieske_2Fe-2S_sf"/>
</dbReference>
<accession>A0A081KES8</accession>
<dbReference type="GO" id="GO:0046872">
    <property type="term" value="F:metal ion binding"/>
    <property type="evidence" value="ECO:0007669"/>
    <property type="project" value="UniProtKB-KW"/>
</dbReference>
<dbReference type="RefSeq" id="WP_020581306.1">
    <property type="nucleotide sequence ID" value="NZ_JOJP01000001.1"/>
</dbReference>
<evidence type="ECO:0000259" key="7">
    <source>
        <dbReference type="PROSITE" id="PS51296"/>
    </source>
</evidence>
<protein>
    <submittedName>
        <fullName evidence="8">3-ketosteroid-9-alpha-hydroxylase</fullName>
    </submittedName>
</protein>